<dbReference type="FunFam" id="3.90.230.10:FF:000002">
    <property type="entry name" value="Xaa-Pro aminopeptidase 3"/>
    <property type="match status" value="1"/>
</dbReference>
<dbReference type="SMART" id="SM01011">
    <property type="entry name" value="AMP_N"/>
    <property type="match status" value="1"/>
</dbReference>
<protein>
    <recommendedName>
        <fullName evidence="10">Xaa-Pro aminopeptidase</fullName>
        <ecNumber evidence="4">3.4.11.9</ecNumber>
    </recommendedName>
    <alternativeName>
        <fullName evidence="11">Aminopeptidase P II</fullName>
    </alternativeName>
    <alternativeName>
        <fullName evidence="12">X-Pro aminopeptidase</fullName>
    </alternativeName>
</protein>
<evidence type="ECO:0000256" key="1">
    <source>
        <dbReference type="ARBA" id="ARBA00001424"/>
    </source>
</evidence>
<accession>H3RH31</accession>
<dbReference type="Gene3D" id="3.40.350.10">
    <property type="entry name" value="Creatinase/prolidase N-terminal domain"/>
    <property type="match status" value="1"/>
</dbReference>
<dbReference type="EMBL" id="AHIE01000027">
    <property type="protein sequence ID" value="EHT99371.1"/>
    <property type="molecule type" value="Genomic_DNA"/>
</dbReference>
<dbReference type="eggNOG" id="COG0006">
    <property type="taxonomic scope" value="Bacteria"/>
</dbReference>
<evidence type="ECO:0000256" key="9">
    <source>
        <dbReference type="ARBA" id="ARBA00023211"/>
    </source>
</evidence>
<dbReference type="STRING" id="660596.DSJ_04770"/>
<dbReference type="InterPro" id="IPR001131">
    <property type="entry name" value="Peptidase_M24B_aminopep-P_CS"/>
</dbReference>
<evidence type="ECO:0000256" key="10">
    <source>
        <dbReference type="ARBA" id="ARBA00069363"/>
    </source>
</evidence>
<keyword evidence="9" id="KW-0464">Manganese</keyword>
<proteinExistence type="inferred from homology"/>
<keyword evidence="6" id="KW-0479">Metal-binding</keyword>
<keyword evidence="8" id="KW-0482">Metalloprotease</keyword>
<gene>
    <name evidence="14" type="primary">pepP</name>
    <name evidence="14" type="ORF">CKS_1389</name>
</gene>
<evidence type="ECO:0000256" key="3">
    <source>
        <dbReference type="ARBA" id="ARBA00008766"/>
    </source>
</evidence>
<dbReference type="Proteomes" id="UP000005050">
    <property type="component" value="Unassembled WGS sequence"/>
</dbReference>
<evidence type="ECO:0000313" key="14">
    <source>
        <dbReference type="EMBL" id="EHT99371.1"/>
    </source>
</evidence>
<feature type="domain" description="Aminopeptidase P N-terminal" evidence="13">
    <location>
        <begin position="2"/>
        <end position="137"/>
    </location>
</feature>
<sequence length="440" mass="49315">MISLETFQQRRQALLAKMVPGSAALIFAAPEVTRSNDSEYPFRQNSDFWYFTGFNEPEALLVLIKSDENHNHSVLFNRVRDLTAEIWFGRRLGQEAAPAKLGVDRALPWNDIGEQLHLLLNGLDEVYHAQGLYPEADKLVFSALDKLRRGFRQNLSAPASLTDWRPWVHEMRLFKSPEEIAILRRAGEISALAHTRAMQACRPGLYEYHLEGEIHHEFNRHGARFPSYNIIVGSGENGCILHYTENECELRDGDLVLIDAGCEWQGYAGDITRTFPVNGKFSPAQRAVYNIVLKSLETALSRFRPGVSIREVNDEVVHIMVTGLVELGVLQGEVDALIAEDAHRKFFMHGLSHWLGLDVHDVGHYGTPSRDRILEPGMVITIEPGLYIAPDADVPVEYRGIGIRIEDDIVITETGNENLTDSVVKDPDAIEALMAAARAG</sequence>
<dbReference type="GO" id="GO:0030145">
    <property type="term" value="F:manganese ion binding"/>
    <property type="evidence" value="ECO:0007669"/>
    <property type="project" value="InterPro"/>
</dbReference>
<organism evidence="14 15">
    <name type="scientific">Pantoea stewartii subsp. stewartii DC283</name>
    <dbReference type="NCBI Taxonomy" id="660596"/>
    <lineage>
        <taxon>Bacteria</taxon>
        <taxon>Pseudomonadati</taxon>
        <taxon>Pseudomonadota</taxon>
        <taxon>Gammaproteobacteria</taxon>
        <taxon>Enterobacterales</taxon>
        <taxon>Erwiniaceae</taxon>
        <taxon>Pantoea</taxon>
    </lineage>
</organism>
<keyword evidence="14" id="KW-0031">Aminopeptidase</keyword>
<dbReference type="SUPFAM" id="SSF53092">
    <property type="entry name" value="Creatinase/prolidase N-terminal domain"/>
    <property type="match status" value="1"/>
</dbReference>
<reference evidence="14 15" key="1">
    <citation type="journal article" date="2012" name="Mol. Microbiol.">
        <title>The genetic and structural basis of two distinct terminal side branch residues in stewartan and amylovoran exopolysaccharides and their potential role in host adaptation.</title>
        <authorList>
            <person name="Wang X."/>
            <person name="Yang F."/>
            <person name="von Bodman S.B."/>
        </authorList>
    </citation>
    <scope>NUCLEOTIDE SEQUENCE [LARGE SCALE GENOMIC DNA]</scope>
    <source>
        <strain evidence="14 15">DC283</strain>
    </source>
</reference>
<comment type="cofactor">
    <cofactor evidence="2">
        <name>Mn(2+)</name>
        <dbReference type="ChEBI" id="CHEBI:29035"/>
    </cofactor>
</comment>
<dbReference type="PRINTS" id="PR00599">
    <property type="entry name" value="MAPEPTIDASE"/>
</dbReference>
<dbReference type="NCBIfam" id="NF008131">
    <property type="entry name" value="PRK10879.1"/>
    <property type="match status" value="1"/>
</dbReference>
<dbReference type="RefSeq" id="WP_006120827.1">
    <property type="nucleotide sequence ID" value="NZ_AHIE01000027.1"/>
</dbReference>
<evidence type="ECO:0000256" key="7">
    <source>
        <dbReference type="ARBA" id="ARBA00022801"/>
    </source>
</evidence>
<dbReference type="InterPro" id="IPR052433">
    <property type="entry name" value="X-Pro_dipept-like"/>
</dbReference>
<dbReference type="InterPro" id="IPR007865">
    <property type="entry name" value="Aminopep_P_N"/>
</dbReference>
<evidence type="ECO:0000256" key="12">
    <source>
        <dbReference type="ARBA" id="ARBA00081411"/>
    </source>
</evidence>
<dbReference type="GO" id="GO:0070006">
    <property type="term" value="F:metalloaminopeptidase activity"/>
    <property type="evidence" value="ECO:0007669"/>
    <property type="project" value="InterPro"/>
</dbReference>
<dbReference type="SUPFAM" id="SSF55920">
    <property type="entry name" value="Creatinase/aminopeptidase"/>
    <property type="match status" value="1"/>
</dbReference>
<evidence type="ECO:0000256" key="6">
    <source>
        <dbReference type="ARBA" id="ARBA00022723"/>
    </source>
</evidence>
<dbReference type="PROSITE" id="PS00491">
    <property type="entry name" value="PROLINE_PEPTIDASE"/>
    <property type="match status" value="1"/>
</dbReference>
<dbReference type="Pfam" id="PF00557">
    <property type="entry name" value="Peptidase_M24"/>
    <property type="match status" value="1"/>
</dbReference>
<evidence type="ECO:0000256" key="8">
    <source>
        <dbReference type="ARBA" id="ARBA00023049"/>
    </source>
</evidence>
<dbReference type="InterPro" id="IPR001714">
    <property type="entry name" value="Pept_M24_MAP"/>
</dbReference>
<comment type="caution">
    <text evidence="14">The sequence shown here is derived from an EMBL/GenBank/DDBJ whole genome shotgun (WGS) entry which is preliminary data.</text>
</comment>
<dbReference type="PANTHER" id="PTHR43226:SF4">
    <property type="entry name" value="XAA-PRO AMINOPEPTIDASE 3"/>
    <property type="match status" value="1"/>
</dbReference>
<evidence type="ECO:0000259" key="13">
    <source>
        <dbReference type="SMART" id="SM01011"/>
    </source>
</evidence>
<dbReference type="GO" id="GO:0005829">
    <property type="term" value="C:cytosol"/>
    <property type="evidence" value="ECO:0007669"/>
    <property type="project" value="TreeGrafter"/>
</dbReference>
<keyword evidence="7 14" id="KW-0378">Hydrolase</keyword>
<dbReference type="InterPro" id="IPR029149">
    <property type="entry name" value="Creatin/AminoP/Spt16_N"/>
</dbReference>
<dbReference type="PANTHER" id="PTHR43226">
    <property type="entry name" value="XAA-PRO AMINOPEPTIDASE 3"/>
    <property type="match status" value="1"/>
</dbReference>
<evidence type="ECO:0000256" key="11">
    <source>
        <dbReference type="ARBA" id="ARBA00075356"/>
    </source>
</evidence>
<evidence type="ECO:0000313" key="15">
    <source>
        <dbReference type="Proteomes" id="UP000005050"/>
    </source>
</evidence>
<dbReference type="Pfam" id="PF05195">
    <property type="entry name" value="AMP_N"/>
    <property type="match status" value="1"/>
</dbReference>
<dbReference type="Gene3D" id="3.90.230.10">
    <property type="entry name" value="Creatinase/methionine aminopeptidase superfamily"/>
    <property type="match status" value="1"/>
</dbReference>
<evidence type="ECO:0000256" key="2">
    <source>
        <dbReference type="ARBA" id="ARBA00001936"/>
    </source>
</evidence>
<dbReference type="MEROPS" id="M24.004"/>
<dbReference type="AlphaFoldDB" id="H3RH31"/>
<name>H3RH31_PANSE</name>
<evidence type="ECO:0000256" key="5">
    <source>
        <dbReference type="ARBA" id="ARBA00022670"/>
    </source>
</evidence>
<dbReference type="InterPro" id="IPR036005">
    <property type="entry name" value="Creatinase/aminopeptidase-like"/>
</dbReference>
<comment type="similarity">
    <text evidence="3">Belongs to the peptidase M24B family.</text>
</comment>
<evidence type="ECO:0000256" key="4">
    <source>
        <dbReference type="ARBA" id="ARBA00012574"/>
    </source>
</evidence>
<dbReference type="EC" id="3.4.11.9" evidence="4"/>
<comment type="catalytic activity">
    <reaction evidence="1">
        <text>Release of any N-terminal amino acid, including proline, that is linked to proline, even from a dipeptide or tripeptide.</text>
        <dbReference type="EC" id="3.4.11.9"/>
    </reaction>
</comment>
<dbReference type="CDD" id="cd01087">
    <property type="entry name" value="Prolidase"/>
    <property type="match status" value="1"/>
</dbReference>
<dbReference type="InterPro" id="IPR000994">
    <property type="entry name" value="Pept_M24"/>
</dbReference>
<dbReference type="GO" id="GO:0006508">
    <property type="term" value="P:proteolysis"/>
    <property type="evidence" value="ECO:0007669"/>
    <property type="project" value="UniProtKB-KW"/>
</dbReference>
<dbReference type="PATRIC" id="fig|660596.6.peg.3542"/>
<keyword evidence="5" id="KW-0645">Protease</keyword>